<accession>A0A0D2PX03</accession>
<evidence type="ECO:0000256" key="1">
    <source>
        <dbReference type="SAM" id="SignalP"/>
    </source>
</evidence>
<protein>
    <recommendedName>
        <fullName evidence="4">Secreted protein</fullName>
    </recommendedName>
</protein>
<feature type="chain" id="PRO_5002249816" description="Secreted protein" evidence="1">
    <location>
        <begin position="20"/>
        <end position="66"/>
    </location>
</feature>
<evidence type="ECO:0000313" key="3">
    <source>
        <dbReference type="Proteomes" id="UP000032304"/>
    </source>
</evidence>
<evidence type="ECO:0000313" key="2">
    <source>
        <dbReference type="EMBL" id="KJB11449.1"/>
    </source>
</evidence>
<feature type="signal peptide" evidence="1">
    <location>
        <begin position="1"/>
        <end position="19"/>
    </location>
</feature>
<dbReference type="Proteomes" id="UP000032304">
    <property type="component" value="Chromosome 1"/>
</dbReference>
<dbReference type="EMBL" id="CM001740">
    <property type="protein sequence ID" value="KJB11449.1"/>
    <property type="molecule type" value="Genomic_DNA"/>
</dbReference>
<keyword evidence="3" id="KW-1185">Reference proteome</keyword>
<name>A0A0D2PX03_GOSRA</name>
<dbReference type="AlphaFoldDB" id="A0A0D2PX03"/>
<sequence length="66" mass="7682">MLIFLFFTFLTYFSLKVRGRRTLKPPPVVGVVIRGHQSLARSPRFSPYNLDYPERCTKPLKIQANV</sequence>
<keyword evidence="1" id="KW-0732">Signal</keyword>
<dbReference type="OMA" id="CTKPLKI"/>
<organism evidence="2 3">
    <name type="scientific">Gossypium raimondii</name>
    <name type="common">Peruvian cotton</name>
    <name type="synonym">Gossypium klotzschianum subsp. raimondii</name>
    <dbReference type="NCBI Taxonomy" id="29730"/>
    <lineage>
        <taxon>Eukaryota</taxon>
        <taxon>Viridiplantae</taxon>
        <taxon>Streptophyta</taxon>
        <taxon>Embryophyta</taxon>
        <taxon>Tracheophyta</taxon>
        <taxon>Spermatophyta</taxon>
        <taxon>Magnoliopsida</taxon>
        <taxon>eudicotyledons</taxon>
        <taxon>Gunneridae</taxon>
        <taxon>Pentapetalae</taxon>
        <taxon>rosids</taxon>
        <taxon>malvids</taxon>
        <taxon>Malvales</taxon>
        <taxon>Malvaceae</taxon>
        <taxon>Malvoideae</taxon>
        <taxon>Gossypium</taxon>
    </lineage>
</organism>
<evidence type="ECO:0008006" key="4">
    <source>
        <dbReference type="Google" id="ProtNLM"/>
    </source>
</evidence>
<dbReference type="Gramene" id="KJB11449">
    <property type="protein sequence ID" value="KJB11449"/>
    <property type="gene ID" value="B456_001G261000"/>
</dbReference>
<reference evidence="2 3" key="1">
    <citation type="journal article" date="2012" name="Nature">
        <title>Repeated polyploidization of Gossypium genomes and the evolution of spinnable cotton fibres.</title>
        <authorList>
            <person name="Paterson A.H."/>
            <person name="Wendel J.F."/>
            <person name="Gundlach H."/>
            <person name="Guo H."/>
            <person name="Jenkins J."/>
            <person name="Jin D."/>
            <person name="Llewellyn D."/>
            <person name="Showmaker K.C."/>
            <person name="Shu S."/>
            <person name="Udall J."/>
            <person name="Yoo M.J."/>
            <person name="Byers R."/>
            <person name="Chen W."/>
            <person name="Doron-Faigenboim A."/>
            <person name="Duke M.V."/>
            <person name="Gong L."/>
            <person name="Grimwood J."/>
            <person name="Grover C."/>
            <person name="Grupp K."/>
            <person name="Hu G."/>
            <person name="Lee T.H."/>
            <person name="Li J."/>
            <person name="Lin L."/>
            <person name="Liu T."/>
            <person name="Marler B.S."/>
            <person name="Page J.T."/>
            <person name="Roberts A.W."/>
            <person name="Romanel E."/>
            <person name="Sanders W.S."/>
            <person name="Szadkowski E."/>
            <person name="Tan X."/>
            <person name="Tang H."/>
            <person name="Xu C."/>
            <person name="Wang J."/>
            <person name="Wang Z."/>
            <person name="Zhang D."/>
            <person name="Zhang L."/>
            <person name="Ashrafi H."/>
            <person name="Bedon F."/>
            <person name="Bowers J.E."/>
            <person name="Brubaker C.L."/>
            <person name="Chee P.W."/>
            <person name="Das S."/>
            <person name="Gingle A.R."/>
            <person name="Haigler C.H."/>
            <person name="Harker D."/>
            <person name="Hoffmann L.V."/>
            <person name="Hovav R."/>
            <person name="Jones D.C."/>
            <person name="Lemke C."/>
            <person name="Mansoor S."/>
            <person name="ur Rahman M."/>
            <person name="Rainville L.N."/>
            <person name="Rambani A."/>
            <person name="Reddy U.K."/>
            <person name="Rong J.K."/>
            <person name="Saranga Y."/>
            <person name="Scheffler B.E."/>
            <person name="Scheffler J.A."/>
            <person name="Stelly D.M."/>
            <person name="Triplett B.A."/>
            <person name="Van Deynze A."/>
            <person name="Vaslin M.F."/>
            <person name="Waghmare V.N."/>
            <person name="Walford S.A."/>
            <person name="Wright R.J."/>
            <person name="Zaki E.A."/>
            <person name="Zhang T."/>
            <person name="Dennis E.S."/>
            <person name="Mayer K.F."/>
            <person name="Peterson D.G."/>
            <person name="Rokhsar D.S."/>
            <person name="Wang X."/>
            <person name="Schmutz J."/>
        </authorList>
    </citation>
    <scope>NUCLEOTIDE SEQUENCE [LARGE SCALE GENOMIC DNA]</scope>
</reference>
<gene>
    <name evidence="2" type="ORF">B456_001G261000</name>
</gene>
<proteinExistence type="predicted"/>